<evidence type="ECO:0000313" key="5">
    <source>
        <dbReference type="Proteomes" id="UP001302126"/>
    </source>
</evidence>
<dbReference type="InterPro" id="IPR041664">
    <property type="entry name" value="AAA_16"/>
</dbReference>
<accession>A0AAN6X312</accession>
<dbReference type="Pfam" id="PF24913">
    <property type="entry name" value="WHD_AAA_fung"/>
    <property type="match status" value="1"/>
</dbReference>
<feature type="region of interest" description="Disordered" evidence="1">
    <location>
        <begin position="70"/>
        <end position="97"/>
    </location>
</feature>
<sequence length="587" mass="66608">MVLLKAGCRLAAHGASTLRAVTQAQRGQQHWVWIPPMTTQGRRTTLQRHNPSLLWQRQIGGQGKGWRFYSEKSKSEEDDDDGDGHPKSRSKSSSRPRYDEEPTIFYRMAESAATSLASVLVLGTGFAIAAYSYQKLYKHFVLEKMSNAFEPGDPVLDLAAIGKDLPLSKTAAATHWIPRPEQQRVDEIVAGLICGHYHLFIGEKGTGKSSMLLEAMRKIDGDGVAMFEAHADLEIFRIRLGKALDYEFHEDYMGSYFSERGPRDTTALLDIERALNKVEKVALRRRAKVGRPLVIIINQMHLIRDDEDGKDLIELLQQRAEQWAASNLVTVVFNSDDYWVYERLKQLATRMEVLTVEDLPKQQAIAALKNYRQRYFKEKPSSEILEEIYDRVGGRLNFLNRVAKSNDMLATCDEIKEVEKTWFLNQCWILGEEMDDDVMDQQKWAAAAVVLATALVDREGEMDSTYCSERGHVLPSYPLHEAQQIMTRADFVRALDRLNLFSITSKAQVRASSVPMHLAFREIVAQPGFRQHLQATIDRIAAIESLGRTRELVAKDLVWGGKYQIRKTSGGADITLKEKEKDEEGDE</sequence>
<dbReference type="SUPFAM" id="SSF52540">
    <property type="entry name" value="P-loop containing nucleoside triphosphate hydrolases"/>
    <property type="match status" value="1"/>
</dbReference>
<dbReference type="Pfam" id="PF13191">
    <property type="entry name" value="AAA_16"/>
    <property type="match status" value="1"/>
</dbReference>
<keyword evidence="5" id="KW-1185">Reference proteome</keyword>
<feature type="domain" description="AAA protein C-terminal winged helix" evidence="3">
    <location>
        <begin position="425"/>
        <end position="544"/>
    </location>
</feature>
<evidence type="ECO:0000259" key="3">
    <source>
        <dbReference type="Pfam" id="PF24913"/>
    </source>
</evidence>
<dbReference type="Proteomes" id="UP001302126">
    <property type="component" value="Unassembled WGS sequence"/>
</dbReference>
<reference evidence="4" key="2">
    <citation type="submission" date="2023-05" db="EMBL/GenBank/DDBJ databases">
        <authorList>
            <consortium name="Lawrence Berkeley National Laboratory"/>
            <person name="Steindorff A."/>
            <person name="Hensen N."/>
            <person name="Bonometti L."/>
            <person name="Westerberg I."/>
            <person name="Brannstrom I.O."/>
            <person name="Guillou S."/>
            <person name="Cros-Aarteil S."/>
            <person name="Calhoun S."/>
            <person name="Haridas S."/>
            <person name="Kuo A."/>
            <person name="Mondo S."/>
            <person name="Pangilinan J."/>
            <person name="Riley R."/>
            <person name="Labutti K."/>
            <person name="Andreopoulos B."/>
            <person name="Lipzen A."/>
            <person name="Chen C."/>
            <person name="Yanf M."/>
            <person name="Daum C."/>
            <person name="Ng V."/>
            <person name="Clum A."/>
            <person name="Ohm R."/>
            <person name="Martin F."/>
            <person name="Silar P."/>
            <person name="Natvig D."/>
            <person name="Lalanne C."/>
            <person name="Gautier V."/>
            <person name="Ament-Velasquez S.L."/>
            <person name="Kruys A."/>
            <person name="Hutchinson M.I."/>
            <person name="Powell A.J."/>
            <person name="Barry K."/>
            <person name="Miller A.N."/>
            <person name="Grigoriev I.V."/>
            <person name="Debuchy R."/>
            <person name="Gladieux P."/>
            <person name="Thoren M.H."/>
            <person name="Johannesson H."/>
        </authorList>
    </citation>
    <scope>NUCLEOTIDE SEQUENCE</scope>
    <source>
        <strain evidence="4">PSN309</strain>
    </source>
</reference>
<reference evidence="4" key="1">
    <citation type="journal article" date="2023" name="Mol. Phylogenet. Evol.">
        <title>Genome-scale phylogeny and comparative genomics of the fungal order Sordariales.</title>
        <authorList>
            <person name="Hensen N."/>
            <person name="Bonometti L."/>
            <person name="Westerberg I."/>
            <person name="Brannstrom I.O."/>
            <person name="Guillou S."/>
            <person name="Cros-Aarteil S."/>
            <person name="Calhoun S."/>
            <person name="Haridas S."/>
            <person name="Kuo A."/>
            <person name="Mondo S."/>
            <person name="Pangilinan J."/>
            <person name="Riley R."/>
            <person name="LaButti K."/>
            <person name="Andreopoulos B."/>
            <person name="Lipzen A."/>
            <person name="Chen C."/>
            <person name="Yan M."/>
            <person name="Daum C."/>
            <person name="Ng V."/>
            <person name="Clum A."/>
            <person name="Steindorff A."/>
            <person name="Ohm R.A."/>
            <person name="Martin F."/>
            <person name="Silar P."/>
            <person name="Natvig D.O."/>
            <person name="Lalanne C."/>
            <person name="Gautier V."/>
            <person name="Ament-Velasquez S.L."/>
            <person name="Kruys A."/>
            <person name="Hutchinson M.I."/>
            <person name="Powell A.J."/>
            <person name="Barry K."/>
            <person name="Miller A.N."/>
            <person name="Grigoriev I.V."/>
            <person name="Debuchy R."/>
            <person name="Gladieux P."/>
            <person name="Hiltunen Thoren M."/>
            <person name="Johannesson H."/>
        </authorList>
    </citation>
    <scope>NUCLEOTIDE SEQUENCE</scope>
    <source>
        <strain evidence="4">PSN309</strain>
    </source>
</reference>
<name>A0AAN6X312_9PEZI</name>
<protein>
    <recommendedName>
        <fullName evidence="6">Orc1-like AAA ATPase domain-containing protein</fullName>
    </recommendedName>
</protein>
<dbReference type="PANTHER" id="PTHR36168">
    <property type="entry name" value="CHROMOSOME 1, WHOLE GENOME SHOTGUN SEQUENCE"/>
    <property type="match status" value="1"/>
</dbReference>
<dbReference type="AlphaFoldDB" id="A0AAN6X312"/>
<evidence type="ECO:0000313" key="4">
    <source>
        <dbReference type="EMBL" id="KAK4192316.1"/>
    </source>
</evidence>
<comment type="caution">
    <text evidence="4">The sequence shown here is derived from an EMBL/GenBank/DDBJ whole genome shotgun (WGS) entry which is preliminary data.</text>
</comment>
<dbReference type="PANTHER" id="PTHR36168:SF1">
    <property type="entry name" value="ORC1-LIKE AAA ATPASE DOMAIN-CONTAINING PROTEIN"/>
    <property type="match status" value="1"/>
</dbReference>
<evidence type="ECO:0000256" key="1">
    <source>
        <dbReference type="SAM" id="MobiDB-lite"/>
    </source>
</evidence>
<proteinExistence type="predicted"/>
<dbReference type="Gene3D" id="3.40.50.300">
    <property type="entry name" value="P-loop containing nucleotide triphosphate hydrolases"/>
    <property type="match status" value="1"/>
</dbReference>
<organism evidence="4 5">
    <name type="scientific">Podospora australis</name>
    <dbReference type="NCBI Taxonomy" id="1536484"/>
    <lineage>
        <taxon>Eukaryota</taxon>
        <taxon>Fungi</taxon>
        <taxon>Dikarya</taxon>
        <taxon>Ascomycota</taxon>
        <taxon>Pezizomycotina</taxon>
        <taxon>Sordariomycetes</taxon>
        <taxon>Sordariomycetidae</taxon>
        <taxon>Sordariales</taxon>
        <taxon>Podosporaceae</taxon>
        <taxon>Podospora</taxon>
    </lineage>
</organism>
<evidence type="ECO:0000259" key="2">
    <source>
        <dbReference type="Pfam" id="PF13191"/>
    </source>
</evidence>
<feature type="domain" description="Orc1-like AAA ATPase" evidence="2">
    <location>
        <begin position="201"/>
        <end position="330"/>
    </location>
</feature>
<gene>
    <name evidence="4" type="ORF">QBC35DRAFT_424680</name>
</gene>
<dbReference type="InterPro" id="IPR027417">
    <property type="entry name" value="P-loop_NTPase"/>
</dbReference>
<evidence type="ECO:0008006" key="6">
    <source>
        <dbReference type="Google" id="ProtNLM"/>
    </source>
</evidence>
<dbReference type="InterPro" id="IPR056808">
    <property type="entry name" value="HTH_AAA"/>
</dbReference>
<dbReference type="EMBL" id="MU864355">
    <property type="protein sequence ID" value="KAK4192316.1"/>
    <property type="molecule type" value="Genomic_DNA"/>
</dbReference>